<dbReference type="PROSITE" id="PS01230">
    <property type="entry name" value="TRMA_1"/>
    <property type="match status" value="1"/>
</dbReference>
<keyword evidence="1 4" id="KW-0489">Methyltransferase</keyword>
<dbReference type="InterPro" id="IPR012340">
    <property type="entry name" value="NA-bd_OB-fold"/>
</dbReference>
<feature type="domain" description="TRAM" evidence="7">
    <location>
        <begin position="14"/>
        <end position="74"/>
    </location>
</feature>
<dbReference type="PROSITE" id="PS50926">
    <property type="entry name" value="TRAM"/>
    <property type="match status" value="1"/>
</dbReference>
<dbReference type="PROSITE" id="PS51687">
    <property type="entry name" value="SAM_MT_RNA_M5U"/>
    <property type="match status" value="1"/>
</dbReference>
<proteinExistence type="inferred from homology"/>
<feature type="active site" description="Nucleophile" evidence="4">
    <location>
        <position position="448"/>
    </location>
</feature>
<feature type="binding site" evidence="4">
    <location>
        <position position="421"/>
    </location>
    <ligand>
        <name>S-adenosyl-L-methionine</name>
        <dbReference type="ChEBI" id="CHEBI:59789"/>
    </ligand>
</feature>
<dbReference type="PANTHER" id="PTHR11061:SF30">
    <property type="entry name" value="TRNA (URACIL(54)-C(5))-METHYLTRANSFERASE"/>
    <property type="match status" value="1"/>
</dbReference>
<keyword evidence="3 4" id="KW-0949">S-adenosyl-L-methionine</keyword>
<organism evidence="8 9">
    <name type="scientific">Falsarthrobacter nasiphocae</name>
    <dbReference type="NCBI Taxonomy" id="189863"/>
    <lineage>
        <taxon>Bacteria</taxon>
        <taxon>Bacillati</taxon>
        <taxon>Actinomycetota</taxon>
        <taxon>Actinomycetes</taxon>
        <taxon>Micrococcales</taxon>
        <taxon>Micrococcaceae</taxon>
        <taxon>Falsarthrobacter</taxon>
    </lineage>
</organism>
<dbReference type="Gene3D" id="2.40.50.1070">
    <property type="match status" value="1"/>
</dbReference>
<dbReference type="InterPro" id="IPR010280">
    <property type="entry name" value="U5_MeTrfase_fam"/>
</dbReference>
<feature type="region of interest" description="Disordered" evidence="6">
    <location>
        <begin position="81"/>
        <end position="102"/>
    </location>
</feature>
<dbReference type="InterPro" id="IPR029063">
    <property type="entry name" value="SAM-dependent_MTases_sf"/>
</dbReference>
<dbReference type="Gene3D" id="2.40.50.140">
    <property type="entry name" value="Nucleic acid-binding proteins"/>
    <property type="match status" value="1"/>
</dbReference>
<evidence type="ECO:0000256" key="1">
    <source>
        <dbReference type="ARBA" id="ARBA00022603"/>
    </source>
</evidence>
<dbReference type="Proteomes" id="UP001247307">
    <property type="component" value="Unassembled WGS sequence"/>
</dbReference>
<dbReference type="InterPro" id="IPR002792">
    <property type="entry name" value="TRAM_dom"/>
</dbReference>
<reference evidence="8" key="1">
    <citation type="submission" date="2023-07" db="EMBL/GenBank/DDBJ databases">
        <title>Sequencing the genomes of 1000 actinobacteria strains.</title>
        <authorList>
            <person name="Klenk H.-P."/>
        </authorList>
    </citation>
    <scope>NUCLEOTIDE SEQUENCE</scope>
    <source>
        <strain evidence="8">DSM 13988</strain>
    </source>
</reference>
<dbReference type="SUPFAM" id="SSF50249">
    <property type="entry name" value="Nucleic acid-binding proteins"/>
    <property type="match status" value="1"/>
</dbReference>
<dbReference type="SUPFAM" id="SSF53335">
    <property type="entry name" value="S-adenosyl-L-methionine-dependent methyltransferases"/>
    <property type="match status" value="1"/>
</dbReference>
<keyword evidence="9" id="KW-1185">Reference proteome</keyword>
<feature type="region of interest" description="Disordered" evidence="6">
    <location>
        <begin position="233"/>
        <end position="252"/>
    </location>
</feature>
<dbReference type="PANTHER" id="PTHR11061">
    <property type="entry name" value="RNA M5U METHYLTRANSFERASE"/>
    <property type="match status" value="1"/>
</dbReference>
<gene>
    <name evidence="8" type="ORF">J2S35_000202</name>
</gene>
<keyword evidence="2 4" id="KW-0808">Transferase</keyword>
<dbReference type="GO" id="GO:0070475">
    <property type="term" value="P:rRNA base methylation"/>
    <property type="evidence" value="ECO:0007669"/>
    <property type="project" value="TreeGrafter"/>
</dbReference>
<dbReference type="RefSeq" id="WP_309848847.1">
    <property type="nucleotide sequence ID" value="NZ_BAAAIU010000004.1"/>
</dbReference>
<comment type="caution">
    <text evidence="8">The sequence shown here is derived from an EMBL/GenBank/DDBJ whole genome shotgun (WGS) entry which is preliminary data.</text>
</comment>
<dbReference type="EMBL" id="JAVDUI010000001">
    <property type="protein sequence ID" value="MDR6891262.1"/>
    <property type="molecule type" value="Genomic_DNA"/>
</dbReference>
<evidence type="ECO:0000256" key="3">
    <source>
        <dbReference type="ARBA" id="ARBA00022691"/>
    </source>
</evidence>
<dbReference type="Pfam" id="PF05958">
    <property type="entry name" value="tRNA_U5-meth_tr"/>
    <property type="match status" value="1"/>
</dbReference>
<evidence type="ECO:0000256" key="6">
    <source>
        <dbReference type="SAM" id="MobiDB-lite"/>
    </source>
</evidence>
<evidence type="ECO:0000313" key="8">
    <source>
        <dbReference type="EMBL" id="MDR6891262.1"/>
    </source>
</evidence>
<feature type="binding site" evidence="4">
    <location>
        <position position="352"/>
    </location>
    <ligand>
        <name>S-adenosyl-L-methionine</name>
        <dbReference type="ChEBI" id="CHEBI:59789"/>
    </ligand>
</feature>
<dbReference type="AlphaFoldDB" id="A0AAE4C5N5"/>
<comment type="similarity">
    <text evidence="4">Belongs to the class I-like SAM-binding methyltransferase superfamily. RNA M5U methyltransferase family.</text>
</comment>
<dbReference type="GO" id="GO:0070041">
    <property type="term" value="F:rRNA (uridine-C5-)-methyltransferase activity"/>
    <property type="evidence" value="ECO:0007669"/>
    <property type="project" value="TreeGrafter"/>
</dbReference>
<evidence type="ECO:0000256" key="4">
    <source>
        <dbReference type="PROSITE-ProRule" id="PRU01024"/>
    </source>
</evidence>
<sequence length="494" mass="52270">MSLSPHRDAADDALPRVGDAVEVRVGRPANGGANVARLGASGAVVFVEGAVEGELVVARITRAKAGESFLKAVCERVLEPSPDRRAHPWPAADPSSGRVGGAELGHVEPAEQRRVKAVAANEALVRIGRFEEDDLREAGLLPDTAEAVPVPSGSEGGRTRVAFAVGRDGRLGMHPKGSRDVVGVEDMPLAVDLLRIPALFALNFSPLERVELATDGSRVLVLLVPEAARRAVRGPRGGRGRGQAPRAPRPVSDSRLREIAEAVAECARSSRSARAGDDVAVAAWWPTRSRLVPLIGEPVLWQEVRLEAGAARRYRVTGDGFWQIHEGADAVLAQAAVDLLAPRPGERLADLYAGAGLFTGSLLDAARAAGGDPATLLSVEASPGTSADAAATFADEACVDVRQSVVERALDGVRLDAAVLDPSRSGAGAEAIDAIARTGAERLVYVSCDAGSFARDARLLAEHGYRMTRRGLWDIYPDTHHVETLARFERPRER</sequence>
<name>A0AAE4C5N5_9MICC</name>
<feature type="binding site" evidence="4">
    <location>
        <position position="380"/>
    </location>
    <ligand>
        <name>S-adenosyl-L-methionine</name>
        <dbReference type="ChEBI" id="CHEBI:59789"/>
    </ligand>
</feature>
<dbReference type="Pfam" id="PF01938">
    <property type="entry name" value="TRAM"/>
    <property type="match status" value="1"/>
</dbReference>
<protein>
    <submittedName>
        <fullName evidence="8">tRNA/tmRNA/rRNA uracil-C5-methylase (TrmA/RlmC/RlmD family)</fullName>
    </submittedName>
</protein>
<feature type="binding site" evidence="4">
    <location>
        <position position="323"/>
    </location>
    <ligand>
        <name>S-adenosyl-L-methionine</name>
        <dbReference type="ChEBI" id="CHEBI:59789"/>
    </ligand>
</feature>
<evidence type="ECO:0000259" key="7">
    <source>
        <dbReference type="PROSITE" id="PS50926"/>
    </source>
</evidence>
<evidence type="ECO:0000256" key="5">
    <source>
        <dbReference type="PROSITE-ProRule" id="PRU10015"/>
    </source>
</evidence>
<dbReference type="InterPro" id="IPR030390">
    <property type="entry name" value="MeTrfase_TrmA_AS"/>
</dbReference>
<dbReference type="Gene3D" id="3.40.50.150">
    <property type="entry name" value="Vaccinia Virus protein VP39"/>
    <property type="match status" value="1"/>
</dbReference>
<feature type="compositionally biased region" description="Low complexity" evidence="6">
    <location>
        <begin position="242"/>
        <end position="251"/>
    </location>
</feature>
<feature type="active site" evidence="5">
    <location>
        <position position="448"/>
    </location>
</feature>
<accession>A0AAE4C5N5</accession>
<evidence type="ECO:0000256" key="2">
    <source>
        <dbReference type="ARBA" id="ARBA00022679"/>
    </source>
</evidence>
<evidence type="ECO:0000313" key="9">
    <source>
        <dbReference type="Proteomes" id="UP001247307"/>
    </source>
</evidence>